<comment type="caution">
    <text evidence="1">The sequence shown here is derived from an EMBL/GenBank/DDBJ whole genome shotgun (WGS) entry which is preliminary data.</text>
</comment>
<organism evidence="1 2">
    <name type="scientific">Trifolium medium</name>
    <dbReference type="NCBI Taxonomy" id="97028"/>
    <lineage>
        <taxon>Eukaryota</taxon>
        <taxon>Viridiplantae</taxon>
        <taxon>Streptophyta</taxon>
        <taxon>Embryophyta</taxon>
        <taxon>Tracheophyta</taxon>
        <taxon>Spermatophyta</taxon>
        <taxon>Magnoliopsida</taxon>
        <taxon>eudicotyledons</taxon>
        <taxon>Gunneridae</taxon>
        <taxon>Pentapetalae</taxon>
        <taxon>rosids</taxon>
        <taxon>fabids</taxon>
        <taxon>Fabales</taxon>
        <taxon>Fabaceae</taxon>
        <taxon>Papilionoideae</taxon>
        <taxon>50 kb inversion clade</taxon>
        <taxon>NPAAA clade</taxon>
        <taxon>Hologalegina</taxon>
        <taxon>IRL clade</taxon>
        <taxon>Trifolieae</taxon>
        <taxon>Trifolium</taxon>
    </lineage>
</organism>
<proteinExistence type="predicted"/>
<accession>A0A392VQS2</accession>
<dbReference type="AlphaFoldDB" id="A0A392VQS2"/>
<evidence type="ECO:0000313" key="1">
    <source>
        <dbReference type="EMBL" id="MCI90744.1"/>
    </source>
</evidence>
<dbReference type="EMBL" id="LXQA011253001">
    <property type="protein sequence ID" value="MCI90744.1"/>
    <property type="molecule type" value="Genomic_DNA"/>
</dbReference>
<dbReference type="Proteomes" id="UP000265520">
    <property type="component" value="Unassembled WGS sequence"/>
</dbReference>
<feature type="non-terminal residue" evidence="1">
    <location>
        <position position="1"/>
    </location>
</feature>
<keyword evidence="2" id="KW-1185">Reference proteome</keyword>
<reference evidence="1 2" key="1">
    <citation type="journal article" date="2018" name="Front. Plant Sci.">
        <title>Red Clover (Trifolium pratense) and Zigzag Clover (T. medium) - A Picture of Genomic Similarities and Differences.</title>
        <authorList>
            <person name="Dluhosova J."/>
            <person name="Istvanek J."/>
            <person name="Nedelnik J."/>
            <person name="Repkova J."/>
        </authorList>
    </citation>
    <scope>NUCLEOTIDE SEQUENCE [LARGE SCALE GENOMIC DNA]</scope>
    <source>
        <strain evidence="2">cv. 10/8</strain>
        <tissue evidence="1">Leaf</tissue>
    </source>
</reference>
<sequence length="23" mass="2699">ASVLEKVIDSVQYLLFCFSYFVK</sequence>
<name>A0A392VQS2_9FABA</name>
<evidence type="ECO:0000313" key="2">
    <source>
        <dbReference type="Proteomes" id="UP000265520"/>
    </source>
</evidence>
<protein>
    <submittedName>
        <fullName evidence="1">Uncharacterized protein</fullName>
    </submittedName>
</protein>